<dbReference type="HAMAP" id="MF_00065">
    <property type="entry name" value="Adenylyl_sulf_kinase"/>
    <property type="match status" value="1"/>
</dbReference>
<dbReference type="AlphaFoldDB" id="A0A543P1S9"/>
<dbReference type="SUPFAM" id="SSF52540">
    <property type="entry name" value="P-loop containing nucleoside triphosphate hydrolases"/>
    <property type="match status" value="1"/>
</dbReference>
<evidence type="ECO:0000256" key="2">
    <source>
        <dbReference type="ARBA" id="ARBA00012121"/>
    </source>
</evidence>
<evidence type="ECO:0000259" key="8">
    <source>
        <dbReference type="Pfam" id="PF01583"/>
    </source>
</evidence>
<dbReference type="Gene3D" id="3.40.50.300">
    <property type="entry name" value="P-loop containing nucleotide triphosphate hydrolases"/>
    <property type="match status" value="1"/>
</dbReference>
<dbReference type="NCBIfam" id="NF003013">
    <property type="entry name" value="PRK03846.1"/>
    <property type="match status" value="1"/>
</dbReference>
<dbReference type="UniPathway" id="UPA00140">
    <property type="reaction ID" value="UER00205"/>
</dbReference>
<evidence type="ECO:0000256" key="3">
    <source>
        <dbReference type="ARBA" id="ARBA00022679"/>
    </source>
</evidence>
<feature type="domain" description="APS kinase" evidence="8">
    <location>
        <begin position="169"/>
        <end position="321"/>
    </location>
</feature>
<proteinExistence type="inferred from homology"/>
<dbReference type="Pfam" id="PF01583">
    <property type="entry name" value="APS_kinase"/>
    <property type="match status" value="1"/>
</dbReference>
<comment type="similarity">
    <text evidence="6 7">Belongs to the APS kinase family.</text>
</comment>
<keyword evidence="5 6" id="KW-0067">ATP-binding</keyword>
<evidence type="ECO:0000313" key="10">
    <source>
        <dbReference type="Proteomes" id="UP000319865"/>
    </source>
</evidence>
<evidence type="ECO:0000256" key="6">
    <source>
        <dbReference type="HAMAP-Rule" id="MF_00065"/>
    </source>
</evidence>
<dbReference type="InterPro" id="IPR027417">
    <property type="entry name" value="P-loop_NTPase"/>
</dbReference>
<keyword evidence="3 6" id="KW-0808">Transferase</keyword>
<dbReference type="PANTHER" id="PTHR42700:SF1">
    <property type="entry name" value="SULFATE ADENYLYLTRANSFERASE"/>
    <property type="match status" value="1"/>
</dbReference>
<dbReference type="GO" id="GO:0019379">
    <property type="term" value="P:sulfate assimilation, phosphoadenylyl sulfate reduction by phosphoadenylyl-sulfate reductase (thioredoxin)"/>
    <property type="evidence" value="ECO:0007669"/>
    <property type="project" value="TreeGrafter"/>
</dbReference>
<dbReference type="GO" id="GO:0004020">
    <property type="term" value="F:adenylylsulfate kinase activity"/>
    <property type="evidence" value="ECO:0007669"/>
    <property type="project" value="UniProtKB-UniRule"/>
</dbReference>
<name>A0A543P1S9_9ACTN</name>
<dbReference type="EC" id="2.7.1.25" evidence="2 6"/>
<gene>
    <name evidence="6" type="primary">cysC</name>
    <name evidence="9" type="ORF">FHU33_4593</name>
</gene>
<dbReference type="PANTHER" id="PTHR42700">
    <property type="entry name" value="SULFATE ADENYLYLTRANSFERASE"/>
    <property type="match status" value="1"/>
</dbReference>
<dbReference type="GO" id="GO:0004781">
    <property type="term" value="F:sulfate adenylyltransferase (ATP) activity"/>
    <property type="evidence" value="ECO:0007669"/>
    <property type="project" value="TreeGrafter"/>
</dbReference>
<evidence type="ECO:0000256" key="7">
    <source>
        <dbReference type="RuleBase" id="RU004347"/>
    </source>
</evidence>
<sequence>MPAPRLRLSDAQVAAVARYGFGLDGVPELPPAAEYEDAQGVLVATSDGESLTVVEVPRWEAPAAVAARLRERGWESPAAWVDAPPEDLSVLPGRLLVLLPAGGTSPDAAELSARAGAWAPAQTGGREVVVVPVPLSPGFPEVPVADLAATYGATLAGSGLGVSPHRTGGRVVFCTGLSGAGKSTIAARVVELLIELGSTVTLLDGDEVRHHLSAGLGFSREDRDTNVLRIGWVAAQIAKHGGIAVCAPIAPYAEVRDAVRREVEAQAGPESFVLVHVATSLADCEARDRKGLYAKARRGEIPTFTGISDPYETPTDAEVTVETAGRTVDECAQLVLDHVLSVS</sequence>
<comment type="caution">
    <text evidence="6">Lacks conserved residue(s) required for the propagation of feature annotation.</text>
</comment>
<dbReference type="GO" id="GO:0070814">
    <property type="term" value="P:hydrogen sulfide biosynthetic process"/>
    <property type="evidence" value="ECO:0007669"/>
    <property type="project" value="UniProtKB-UniRule"/>
</dbReference>
<evidence type="ECO:0000256" key="4">
    <source>
        <dbReference type="ARBA" id="ARBA00022741"/>
    </source>
</evidence>
<dbReference type="EMBL" id="VFQE01000002">
    <property type="protein sequence ID" value="TQN37920.1"/>
    <property type="molecule type" value="Genomic_DNA"/>
</dbReference>
<keyword evidence="6 7" id="KW-0418">Kinase</keyword>
<dbReference type="GO" id="GO:0010134">
    <property type="term" value="P:sulfate assimilation via adenylyl sulfate reduction"/>
    <property type="evidence" value="ECO:0007669"/>
    <property type="project" value="TreeGrafter"/>
</dbReference>
<evidence type="ECO:0000313" key="9">
    <source>
        <dbReference type="EMBL" id="TQN37920.1"/>
    </source>
</evidence>
<dbReference type="Proteomes" id="UP000319865">
    <property type="component" value="Unassembled WGS sequence"/>
</dbReference>
<comment type="function">
    <text evidence="6 7">Catalyzes the synthesis of activated sulfate.</text>
</comment>
<comment type="caution">
    <text evidence="9">The sequence shown here is derived from an EMBL/GenBank/DDBJ whole genome shotgun (WGS) entry which is preliminary data.</text>
</comment>
<evidence type="ECO:0000256" key="1">
    <source>
        <dbReference type="ARBA" id="ARBA00001823"/>
    </source>
</evidence>
<protein>
    <recommendedName>
        <fullName evidence="2 6">Adenylyl-sulfate kinase</fullName>
        <ecNumber evidence="2 6">2.7.1.25</ecNumber>
    </recommendedName>
    <alternativeName>
        <fullName evidence="6">APS kinase</fullName>
    </alternativeName>
    <alternativeName>
        <fullName evidence="6">ATP adenosine-5'-phosphosulfate 3'-phosphotransferase</fullName>
    </alternativeName>
    <alternativeName>
        <fullName evidence="6">Adenosine-5'-phosphosulfate kinase</fullName>
    </alternativeName>
</protein>
<dbReference type="CDD" id="cd02027">
    <property type="entry name" value="APSK"/>
    <property type="match status" value="1"/>
</dbReference>
<comment type="pathway">
    <text evidence="6 7">Sulfur metabolism; hydrogen sulfide biosynthesis; sulfite from sulfate: step 2/3.</text>
</comment>
<keyword evidence="9" id="KW-0548">Nucleotidyltransferase</keyword>
<dbReference type="InterPro" id="IPR059117">
    <property type="entry name" value="APS_kinase_dom"/>
</dbReference>
<accession>A0A543P1S9</accession>
<evidence type="ECO:0000256" key="5">
    <source>
        <dbReference type="ARBA" id="ARBA00022840"/>
    </source>
</evidence>
<comment type="catalytic activity">
    <reaction evidence="1 6 7">
        <text>adenosine 5'-phosphosulfate + ATP = 3'-phosphoadenylyl sulfate + ADP + H(+)</text>
        <dbReference type="Rhea" id="RHEA:24152"/>
        <dbReference type="ChEBI" id="CHEBI:15378"/>
        <dbReference type="ChEBI" id="CHEBI:30616"/>
        <dbReference type="ChEBI" id="CHEBI:58243"/>
        <dbReference type="ChEBI" id="CHEBI:58339"/>
        <dbReference type="ChEBI" id="CHEBI:456216"/>
        <dbReference type="EC" id="2.7.1.25"/>
    </reaction>
</comment>
<dbReference type="InterPro" id="IPR002891">
    <property type="entry name" value="APS"/>
</dbReference>
<dbReference type="InterPro" id="IPR050512">
    <property type="entry name" value="Sulf_AdTrans/APS_kinase"/>
</dbReference>
<organism evidence="9 10">
    <name type="scientific">Blastococcus colisei</name>
    <dbReference type="NCBI Taxonomy" id="1564162"/>
    <lineage>
        <taxon>Bacteria</taxon>
        <taxon>Bacillati</taxon>
        <taxon>Actinomycetota</taxon>
        <taxon>Actinomycetes</taxon>
        <taxon>Geodermatophilales</taxon>
        <taxon>Geodermatophilaceae</taxon>
        <taxon>Blastococcus</taxon>
    </lineage>
</organism>
<dbReference type="GO" id="GO:0005524">
    <property type="term" value="F:ATP binding"/>
    <property type="evidence" value="ECO:0007669"/>
    <property type="project" value="UniProtKB-UniRule"/>
</dbReference>
<reference evidence="9 10" key="1">
    <citation type="submission" date="2019-06" db="EMBL/GenBank/DDBJ databases">
        <title>Sequencing the genomes of 1000 actinobacteria strains.</title>
        <authorList>
            <person name="Klenk H.-P."/>
        </authorList>
    </citation>
    <scope>NUCLEOTIDE SEQUENCE [LARGE SCALE GENOMIC DNA]</scope>
    <source>
        <strain evidence="9 10">DSM 46837</strain>
    </source>
</reference>
<dbReference type="NCBIfam" id="TIGR00455">
    <property type="entry name" value="apsK"/>
    <property type="match status" value="1"/>
</dbReference>
<dbReference type="RefSeq" id="WP_246064132.1">
    <property type="nucleotide sequence ID" value="NZ_VFQE01000002.1"/>
</dbReference>
<feature type="binding site" evidence="6">
    <location>
        <begin position="176"/>
        <end position="183"/>
    </location>
    <ligand>
        <name>ATP</name>
        <dbReference type="ChEBI" id="CHEBI:30616"/>
    </ligand>
</feature>
<dbReference type="GO" id="GO:0005737">
    <property type="term" value="C:cytoplasm"/>
    <property type="evidence" value="ECO:0007669"/>
    <property type="project" value="TreeGrafter"/>
</dbReference>
<keyword evidence="6" id="KW-0597">Phosphoprotein</keyword>
<keyword evidence="10" id="KW-1185">Reference proteome</keyword>
<keyword evidence="4 6" id="KW-0547">Nucleotide-binding</keyword>